<reference evidence="5" key="1">
    <citation type="journal article" date="2019" name="Int. J. Syst. Evol. Microbiol.">
        <title>The Global Catalogue of Microorganisms (GCM) 10K type strain sequencing project: providing services to taxonomists for standard genome sequencing and annotation.</title>
        <authorList>
            <consortium name="The Broad Institute Genomics Platform"/>
            <consortium name="The Broad Institute Genome Sequencing Center for Infectious Disease"/>
            <person name="Wu L."/>
            <person name="Ma J."/>
        </authorList>
    </citation>
    <scope>NUCLEOTIDE SEQUENCE [LARGE SCALE GENOMIC DNA]</scope>
    <source>
        <strain evidence="5">CCUG 54329</strain>
    </source>
</reference>
<dbReference type="CDD" id="cd00293">
    <property type="entry name" value="USP-like"/>
    <property type="match status" value="2"/>
</dbReference>
<dbReference type="RefSeq" id="WP_093067922.1">
    <property type="nucleotide sequence ID" value="NZ_JBHTLS010000010.1"/>
</dbReference>
<dbReference type="PANTHER" id="PTHR46268">
    <property type="entry name" value="STRESS RESPONSE PROTEIN NHAX"/>
    <property type="match status" value="1"/>
</dbReference>
<comment type="similarity">
    <text evidence="1">Belongs to the universal stress protein A family.</text>
</comment>
<evidence type="ECO:0000313" key="5">
    <source>
        <dbReference type="Proteomes" id="UP001597203"/>
    </source>
</evidence>
<name>A0ABW3P0N2_9SPHN</name>
<keyword evidence="5" id="KW-1185">Reference proteome</keyword>
<dbReference type="Proteomes" id="UP001597203">
    <property type="component" value="Unassembled WGS sequence"/>
</dbReference>
<feature type="domain" description="UspA" evidence="3">
    <location>
        <begin position="51"/>
        <end position="184"/>
    </location>
</feature>
<dbReference type="PANTHER" id="PTHR46268:SF6">
    <property type="entry name" value="UNIVERSAL STRESS PROTEIN UP12"/>
    <property type="match status" value="1"/>
</dbReference>
<sequence>MEGTPGRNAGCSRCPSRHEFDGDPRQEEHLISAASAFPALAQASPRPQSGIVACIDCSDHDAWIYSHARALATTLDVPITLLQVLDGEGSTRSRPDPIECNLRRREALRALDRCAAATSAPPTKTSIELAEGQTAEEICRFVRECDDGMVVLGRRGRQEAGRPGMGATVHKVLMQTPAPVLLVPVEAPLPAAPYRRVVVPLDGSRWAESVLPLAVRLAKASEAELLLVHVVPTPEMIEARPLEVEDKKLQQALIERNEQAARSYLDRTKSNLSASGLRMRTISIRGEDVREVLCDLIQRERADIAVLSARGHSHRHVSDVPYGTVASYLMTHCNVPMLVTPATIRSGKAQIAVGHNCLRLPLAAQA</sequence>
<proteinExistence type="inferred from homology"/>
<evidence type="ECO:0000259" key="3">
    <source>
        <dbReference type="Pfam" id="PF00582"/>
    </source>
</evidence>
<organism evidence="4 5">
    <name type="scientific">Sphingobium olei</name>
    <dbReference type="NCBI Taxonomy" id="420955"/>
    <lineage>
        <taxon>Bacteria</taxon>
        <taxon>Pseudomonadati</taxon>
        <taxon>Pseudomonadota</taxon>
        <taxon>Alphaproteobacteria</taxon>
        <taxon>Sphingomonadales</taxon>
        <taxon>Sphingomonadaceae</taxon>
        <taxon>Sphingobium</taxon>
    </lineage>
</organism>
<evidence type="ECO:0000256" key="1">
    <source>
        <dbReference type="ARBA" id="ARBA00008791"/>
    </source>
</evidence>
<protein>
    <submittedName>
        <fullName evidence="4">Universal stress protein</fullName>
    </submittedName>
</protein>
<dbReference type="Pfam" id="PF00582">
    <property type="entry name" value="Usp"/>
    <property type="match status" value="2"/>
</dbReference>
<dbReference type="Gene3D" id="3.40.50.620">
    <property type="entry name" value="HUPs"/>
    <property type="match status" value="2"/>
</dbReference>
<dbReference type="InterPro" id="IPR014729">
    <property type="entry name" value="Rossmann-like_a/b/a_fold"/>
</dbReference>
<feature type="domain" description="UspA" evidence="3">
    <location>
        <begin position="194"/>
        <end position="341"/>
    </location>
</feature>
<dbReference type="EMBL" id="JBHTLS010000010">
    <property type="protein sequence ID" value="MFD1103897.1"/>
    <property type="molecule type" value="Genomic_DNA"/>
</dbReference>
<accession>A0ABW3P0N2</accession>
<evidence type="ECO:0000256" key="2">
    <source>
        <dbReference type="SAM" id="MobiDB-lite"/>
    </source>
</evidence>
<gene>
    <name evidence="4" type="ORF">ACFQ24_03065</name>
</gene>
<evidence type="ECO:0000313" key="4">
    <source>
        <dbReference type="EMBL" id="MFD1103897.1"/>
    </source>
</evidence>
<dbReference type="SUPFAM" id="SSF52402">
    <property type="entry name" value="Adenine nucleotide alpha hydrolases-like"/>
    <property type="match status" value="2"/>
</dbReference>
<dbReference type="InterPro" id="IPR006016">
    <property type="entry name" value="UspA"/>
</dbReference>
<feature type="region of interest" description="Disordered" evidence="2">
    <location>
        <begin position="1"/>
        <end position="24"/>
    </location>
</feature>
<comment type="caution">
    <text evidence="4">The sequence shown here is derived from an EMBL/GenBank/DDBJ whole genome shotgun (WGS) entry which is preliminary data.</text>
</comment>